<evidence type="ECO:0000313" key="2">
    <source>
        <dbReference type="EMBL" id="TDB63538.1"/>
    </source>
</evidence>
<comment type="caution">
    <text evidence="2">The sequence shown here is derived from an EMBL/GenBank/DDBJ whole genome shotgun (WGS) entry which is preliminary data.</text>
</comment>
<evidence type="ECO:0000259" key="1">
    <source>
        <dbReference type="Pfam" id="PF01636"/>
    </source>
</evidence>
<proteinExistence type="predicted"/>
<dbReference type="InterPro" id="IPR002575">
    <property type="entry name" value="Aminoglycoside_PTrfase"/>
</dbReference>
<dbReference type="SUPFAM" id="SSF56112">
    <property type="entry name" value="Protein kinase-like (PK-like)"/>
    <property type="match status" value="1"/>
</dbReference>
<dbReference type="Pfam" id="PF01636">
    <property type="entry name" value="APH"/>
    <property type="match status" value="1"/>
</dbReference>
<name>A0A4R4K7I6_PSEVA</name>
<gene>
    <name evidence="2" type="ORF">EIY72_12685</name>
</gene>
<reference evidence="3" key="1">
    <citation type="journal article" date="2019" name="bioRxiv">
        <title>Bacterially produced spermidine induces plant systemic susceptibility to pathogens.</title>
        <authorList>
            <person name="Melnyk R.A."/>
            <person name="Beskrovnaya P.A."/>
            <person name="Liu Z."/>
            <person name="Song Y."/>
            <person name="Haney C.H."/>
        </authorList>
    </citation>
    <scope>NUCLEOTIDE SEQUENCE [LARGE SCALE GENOMIC DNA]</scope>
    <source>
        <strain evidence="3">Dha-51</strain>
    </source>
</reference>
<feature type="domain" description="Aminoglycoside phosphotransferase" evidence="1">
    <location>
        <begin position="17"/>
        <end position="60"/>
    </location>
</feature>
<evidence type="ECO:0000313" key="3">
    <source>
        <dbReference type="Proteomes" id="UP000295254"/>
    </source>
</evidence>
<accession>A0A4R4K7I6</accession>
<dbReference type="Gene3D" id="3.90.1200.10">
    <property type="match status" value="1"/>
</dbReference>
<sequence>MQPSKITGPTYARVTSHGICHGDAWPGNALYSGNSCSLIDFEHAAISDQAMDIATYIWWLTDCNQCKGQPLVSWNAFAKGYGDSIERLITPSTPTLIKINQLRSLAFLYRHIALNEEILEYVQRQTSVLMQRLEPTNSKEQLIVSLWGH</sequence>
<protein>
    <recommendedName>
        <fullName evidence="1">Aminoglycoside phosphotransferase domain-containing protein</fullName>
    </recommendedName>
</protein>
<dbReference type="EMBL" id="RRZK01000014">
    <property type="protein sequence ID" value="TDB63538.1"/>
    <property type="molecule type" value="Genomic_DNA"/>
</dbReference>
<dbReference type="InterPro" id="IPR011009">
    <property type="entry name" value="Kinase-like_dom_sf"/>
</dbReference>
<organism evidence="2 3">
    <name type="scientific">Pseudomonas vancouverensis</name>
    <dbReference type="NCBI Taxonomy" id="95300"/>
    <lineage>
        <taxon>Bacteria</taxon>
        <taxon>Pseudomonadati</taxon>
        <taxon>Pseudomonadota</taxon>
        <taxon>Gammaproteobacteria</taxon>
        <taxon>Pseudomonadales</taxon>
        <taxon>Pseudomonadaceae</taxon>
        <taxon>Pseudomonas</taxon>
    </lineage>
</organism>
<keyword evidence="3" id="KW-1185">Reference proteome</keyword>
<dbReference type="Proteomes" id="UP000295254">
    <property type="component" value="Unassembled WGS sequence"/>
</dbReference>
<dbReference type="OrthoDB" id="179763at2"/>
<dbReference type="AlphaFoldDB" id="A0A4R4K7I6"/>